<keyword evidence="4" id="KW-0276">Fatty acid metabolism</keyword>
<evidence type="ECO:0000313" key="8">
    <source>
        <dbReference type="EMBL" id="KVE28368.1"/>
    </source>
</evidence>
<dbReference type="InterPro" id="IPR045851">
    <property type="entry name" value="AMP-bd_C_sf"/>
</dbReference>
<evidence type="ECO:0000256" key="5">
    <source>
        <dbReference type="ARBA" id="ARBA00023098"/>
    </source>
</evidence>
<dbReference type="InterPro" id="IPR020845">
    <property type="entry name" value="AMP-binding_CS"/>
</dbReference>
<dbReference type="CDD" id="cd05931">
    <property type="entry name" value="FAAL"/>
    <property type="match status" value="1"/>
</dbReference>
<gene>
    <name evidence="8" type="ORF">WS67_06290</name>
</gene>
<dbReference type="PANTHER" id="PTHR22754">
    <property type="entry name" value="DISCO-INTERACTING PROTEIN 2 DIP2 -RELATED"/>
    <property type="match status" value="1"/>
</dbReference>
<dbReference type="Proteomes" id="UP000062788">
    <property type="component" value="Unassembled WGS sequence"/>
</dbReference>
<evidence type="ECO:0000256" key="4">
    <source>
        <dbReference type="ARBA" id="ARBA00022832"/>
    </source>
</evidence>
<feature type="domain" description="AMP-dependent synthetase/ligase" evidence="6">
    <location>
        <begin position="26"/>
        <end position="428"/>
    </location>
</feature>
<proteinExistence type="inferred from homology"/>
<comment type="caution">
    <text evidence="8">The sequence shown here is derived from an EMBL/GenBank/DDBJ whole genome shotgun (WGS) entry which is preliminary data.</text>
</comment>
<dbReference type="InterPro" id="IPR000873">
    <property type="entry name" value="AMP-dep_synth/lig_dom"/>
</dbReference>
<evidence type="ECO:0000313" key="9">
    <source>
        <dbReference type="Proteomes" id="UP000062788"/>
    </source>
</evidence>
<dbReference type="InterPro" id="IPR042099">
    <property type="entry name" value="ANL_N_sf"/>
</dbReference>
<dbReference type="GO" id="GO:0070566">
    <property type="term" value="F:adenylyltransferase activity"/>
    <property type="evidence" value="ECO:0007669"/>
    <property type="project" value="TreeGrafter"/>
</dbReference>
<dbReference type="Pfam" id="PF23024">
    <property type="entry name" value="AMP-dom_DIP2-like"/>
    <property type="match status" value="1"/>
</dbReference>
<evidence type="ECO:0000259" key="6">
    <source>
        <dbReference type="Pfam" id="PF00501"/>
    </source>
</evidence>
<dbReference type="FunFam" id="3.40.50.12780:FF:000013">
    <property type="entry name" value="Long-chain-fatty-acid--AMP ligase FadD32"/>
    <property type="match status" value="1"/>
</dbReference>
<dbReference type="GO" id="GO:0005886">
    <property type="term" value="C:plasma membrane"/>
    <property type="evidence" value="ECO:0007669"/>
    <property type="project" value="TreeGrafter"/>
</dbReference>
<evidence type="ECO:0000256" key="2">
    <source>
        <dbReference type="ARBA" id="ARBA00022598"/>
    </source>
</evidence>
<dbReference type="Pfam" id="PF00501">
    <property type="entry name" value="AMP-binding"/>
    <property type="match status" value="1"/>
</dbReference>
<dbReference type="InterPro" id="IPR025110">
    <property type="entry name" value="AMP-bd_C"/>
</dbReference>
<evidence type="ECO:0000256" key="3">
    <source>
        <dbReference type="ARBA" id="ARBA00022723"/>
    </source>
</evidence>
<dbReference type="Gene3D" id="3.40.50.12780">
    <property type="entry name" value="N-terminal domain of ligase-like"/>
    <property type="match status" value="1"/>
</dbReference>
<dbReference type="AlphaFoldDB" id="A0A103E4Y0"/>
<dbReference type="InterPro" id="IPR040097">
    <property type="entry name" value="FAAL/FAAC"/>
</dbReference>
<evidence type="ECO:0000256" key="1">
    <source>
        <dbReference type="ARBA" id="ARBA00006432"/>
    </source>
</evidence>
<dbReference type="GO" id="GO:0071766">
    <property type="term" value="P:Actinobacterium-type cell wall biogenesis"/>
    <property type="evidence" value="ECO:0007669"/>
    <property type="project" value="UniProtKB-ARBA"/>
</dbReference>
<dbReference type="GO" id="GO:0046872">
    <property type="term" value="F:metal ion binding"/>
    <property type="evidence" value="ECO:0007669"/>
    <property type="project" value="UniProtKB-KW"/>
</dbReference>
<dbReference type="GO" id="GO:0006633">
    <property type="term" value="P:fatty acid biosynthetic process"/>
    <property type="evidence" value="ECO:0007669"/>
    <property type="project" value="TreeGrafter"/>
</dbReference>
<accession>A0A103E4Y0</accession>
<dbReference type="Gene3D" id="3.30.300.30">
    <property type="match status" value="1"/>
</dbReference>
<dbReference type="GO" id="GO:0016874">
    <property type="term" value="F:ligase activity"/>
    <property type="evidence" value="ECO:0007669"/>
    <property type="project" value="UniProtKB-KW"/>
</dbReference>
<sequence length="592" mass="63582">MIAPAGGNQKDYQMQLIIDTLCARSAATPEQTAFEFLSTTGAPLSALSYRALERAAAGVAAMLRARGVPAGARVLLLCQPGPDYVAAFFGCLHAGAVAVPLYPPRNRLHVARIVSVLRDAGASVVLSSRQSIERCGAFFAEQGVSESMLVAVDGDALRDAEPGTPAAQRADALAFLQYTSGTTGDPKGVMISNGNLAHHLEMLNAWLGGEPGGTMVSWLPPYHDMGLISGLLAPVAGGYPCVLMPPESFAQNPFVWLDAVSRHRATISGGPNFAYGMCCKRLTDEQIATLDLSRWRLAFNGAEPVRQKTIDAFAQRFAVAGFEPLAMAPCYGLAEATLLVAGHEPNTLAHGLDVDRQILQDERRAAPARDASPMARDDAARWRSIACIGRVTGGQHVLIVDPESGEPCADGRVGEICVAGPSVAQGYWRRPELSEAVFRTVRDGVAGRAYMRSGDLGFLLDGELYVTGRLKDMIVISGRNYYSEDLEQTVTATQEKVVPNGCAAFVADHDERENLVIVAEIERVERHGNLNDVVTDIQKEIWLKHEVNPHSVFLVSPGQLPKTSSGKVRRKACRRALEAGELKVLAYWNGAG</sequence>
<dbReference type="EMBL" id="LOWA01000018">
    <property type="protein sequence ID" value="KVE28368.1"/>
    <property type="molecule type" value="Genomic_DNA"/>
</dbReference>
<dbReference type="SUPFAM" id="SSF56801">
    <property type="entry name" value="Acetyl-CoA synthetase-like"/>
    <property type="match status" value="1"/>
</dbReference>
<keyword evidence="3" id="KW-0479">Metal-binding</keyword>
<keyword evidence="9" id="KW-1185">Reference proteome</keyword>
<reference evidence="8 9" key="1">
    <citation type="submission" date="2015-11" db="EMBL/GenBank/DDBJ databases">
        <title>Expanding the genomic diversity of Burkholderia species for the development of highly accurate diagnostics.</title>
        <authorList>
            <person name="Sahl J."/>
            <person name="Keim P."/>
            <person name="Wagner D."/>
        </authorList>
    </citation>
    <scope>NUCLEOTIDE SEQUENCE [LARGE SCALE GENOMIC DNA]</scope>
    <source>
        <strain evidence="8 9">TSV85</strain>
    </source>
</reference>
<dbReference type="PROSITE" id="PS00455">
    <property type="entry name" value="AMP_BINDING"/>
    <property type="match status" value="1"/>
</dbReference>
<comment type="similarity">
    <text evidence="1">Belongs to the ATP-dependent AMP-binding enzyme family.</text>
</comment>
<keyword evidence="2" id="KW-0436">Ligase</keyword>
<name>A0A103E4Y0_9BURK</name>
<feature type="domain" description="AMP-binding enzyme C-terminal" evidence="7">
    <location>
        <begin position="472"/>
        <end position="582"/>
    </location>
</feature>
<evidence type="ECO:0000259" key="7">
    <source>
        <dbReference type="Pfam" id="PF23024"/>
    </source>
</evidence>
<keyword evidence="5" id="KW-0443">Lipid metabolism</keyword>
<protein>
    <submittedName>
        <fullName evidence="8">Uncharacterized protein</fullName>
    </submittedName>
</protein>
<dbReference type="PANTHER" id="PTHR22754:SF32">
    <property type="entry name" value="DISCO-INTERACTING PROTEIN 2"/>
    <property type="match status" value="1"/>
</dbReference>
<organism evidence="8 9">
    <name type="scientific">Burkholderia singularis</name>
    <dbReference type="NCBI Taxonomy" id="1503053"/>
    <lineage>
        <taxon>Bacteria</taxon>
        <taxon>Pseudomonadati</taxon>
        <taxon>Pseudomonadota</taxon>
        <taxon>Betaproteobacteria</taxon>
        <taxon>Burkholderiales</taxon>
        <taxon>Burkholderiaceae</taxon>
        <taxon>Burkholderia</taxon>
        <taxon>pseudomallei group</taxon>
    </lineage>
</organism>